<keyword evidence="2" id="KW-1185">Reference proteome</keyword>
<name>A0A7G1PHA1_9ACTN</name>
<proteinExistence type="predicted"/>
<sequence>MINPKTAVSVFTLLPGRHGRINTDVLGVMTRDAEEEQPGASVGHGNDILGQLVPPAALG</sequence>
<dbReference type="AlphaFoldDB" id="A0A7G1PHA1"/>
<protein>
    <submittedName>
        <fullName evidence="1">Uncharacterized protein</fullName>
    </submittedName>
</protein>
<gene>
    <name evidence="1" type="ORF">GCM10017557_82290</name>
</gene>
<reference evidence="1 2" key="1">
    <citation type="journal article" date="2014" name="Int. J. Syst. Evol. Microbiol.">
        <title>Complete genome sequence of Corynebacterium casei LMG S-19264T (=DSM 44701T), isolated from a smear-ripened cheese.</title>
        <authorList>
            <consortium name="US DOE Joint Genome Institute (JGI-PGF)"/>
            <person name="Walter F."/>
            <person name="Albersmeier A."/>
            <person name="Kalinowski J."/>
            <person name="Ruckert C."/>
        </authorList>
    </citation>
    <scope>NUCLEOTIDE SEQUENCE [LARGE SCALE GENOMIC DNA]</scope>
    <source>
        <strain evidence="1 2">JCM 4677</strain>
    </source>
</reference>
<organism evidence="1 2">
    <name type="scientific">Streptomyces aurantiacus</name>
    <dbReference type="NCBI Taxonomy" id="47760"/>
    <lineage>
        <taxon>Bacteria</taxon>
        <taxon>Bacillati</taxon>
        <taxon>Actinomycetota</taxon>
        <taxon>Actinomycetes</taxon>
        <taxon>Kitasatosporales</taxon>
        <taxon>Streptomycetaceae</taxon>
        <taxon>Streptomyces</taxon>
        <taxon>Streptomyces aurantiacus group</taxon>
    </lineage>
</organism>
<evidence type="ECO:0000313" key="2">
    <source>
        <dbReference type="Proteomes" id="UP000516444"/>
    </source>
</evidence>
<dbReference type="EMBL" id="AP023440">
    <property type="protein sequence ID" value="BCL33370.1"/>
    <property type="molecule type" value="Genomic_DNA"/>
</dbReference>
<accession>A0A7G1PHA1</accession>
<dbReference type="KEGG" id="sgm:GCM10017557_82290"/>
<dbReference type="RefSeq" id="WP_190854942.1">
    <property type="nucleotide sequence ID" value="NZ_AP023440.1"/>
</dbReference>
<dbReference type="Proteomes" id="UP000516444">
    <property type="component" value="Chromosome"/>
</dbReference>
<evidence type="ECO:0000313" key="1">
    <source>
        <dbReference type="EMBL" id="BCL33370.1"/>
    </source>
</evidence>